<dbReference type="AlphaFoldDB" id="A0A844GB76"/>
<dbReference type="Proteomes" id="UP000446658">
    <property type="component" value="Unassembled WGS sequence"/>
</dbReference>
<dbReference type="EMBL" id="WLYX01000001">
    <property type="protein sequence ID" value="MTD33022.1"/>
    <property type="molecule type" value="Genomic_DNA"/>
</dbReference>
<accession>A0A844GB76</accession>
<evidence type="ECO:0000313" key="1">
    <source>
        <dbReference type="EMBL" id="MTD33022.1"/>
    </source>
</evidence>
<dbReference type="RefSeq" id="WP_230369706.1">
    <property type="nucleotide sequence ID" value="NZ_WLYX01000001.1"/>
</dbReference>
<organism evidence="1 2">
    <name type="scientific">Paludibacterium denitrificans</name>
    <dbReference type="NCBI Taxonomy" id="2675226"/>
    <lineage>
        <taxon>Bacteria</taxon>
        <taxon>Pseudomonadati</taxon>
        <taxon>Pseudomonadota</taxon>
        <taxon>Betaproteobacteria</taxon>
        <taxon>Neisseriales</taxon>
        <taxon>Chromobacteriaceae</taxon>
        <taxon>Paludibacterium</taxon>
    </lineage>
</organism>
<comment type="caution">
    <text evidence="1">The sequence shown here is derived from an EMBL/GenBank/DDBJ whole genome shotgun (WGS) entry which is preliminary data.</text>
</comment>
<sequence length="57" mass="7070">MKAELRTFELFDNEPRRVGFVSRSQRDAFDRALLLLQKRGEIERIHRYYQQKYRLQP</sequence>
<evidence type="ECO:0000313" key="2">
    <source>
        <dbReference type="Proteomes" id="UP000446658"/>
    </source>
</evidence>
<name>A0A844GB76_9NEIS</name>
<proteinExistence type="predicted"/>
<gene>
    <name evidence="1" type="ORF">GKE73_06865</name>
</gene>
<reference evidence="1 2" key="1">
    <citation type="submission" date="2019-11" db="EMBL/GenBank/DDBJ databases">
        <title>Draft genome sequence of Paludibacterium sp. dN18-1.</title>
        <authorList>
            <person name="Im W.-T."/>
        </authorList>
    </citation>
    <scope>NUCLEOTIDE SEQUENCE [LARGE SCALE GENOMIC DNA]</scope>
    <source>
        <strain evidence="2">dN 18-1</strain>
    </source>
</reference>
<keyword evidence="2" id="KW-1185">Reference proteome</keyword>
<protein>
    <recommendedName>
        <fullName evidence="3">Solute-binding protein family 3/N-terminal domain-containing protein</fullName>
    </recommendedName>
</protein>
<evidence type="ECO:0008006" key="3">
    <source>
        <dbReference type="Google" id="ProtNLM"/>
    </source>
</evidence>